<evidence type="ECO:0000256" key="1">
    <source>
        <dbReference type="SAM" id="Phobius"/>
    </source>
</evidence>
<accession>A0A0L8MWA0</accession>
<dbReference type="OrthoDB" id="4559359at2"/>
<sequence length="142" mass="15381">MAVEEKRAWIMIVVTIVSYGAYLAVVLGRSDSGPLAEQPYVAPLLWSVGAAIVASIALHIAVTLISPEDGRTKDQRDREIHRFGEHIGQSFVAIGAVAGMLLAMAEADRFWIANAIFLGFVLSALLASMAKIASYRLGFHPW</sequence>
<name>A0A0L8MWA0_STRVG</name>
<dbReference type="RefSeq" id="WP_053170763.1">
    <property type="nucleotide sequence ID" value="NZ_LGUV01000133.1"/>
</dbReference>
<keyword evidence="1" id="KW-0812">Transmembrane</keyword>
<dbReference type="AlphaFoldDB" id="A0A0L8MWA0"/>
<dbReference type="Proteomes" id="UP000037084">
    <property type="component" value="Unassembled WGS sequence"/>
</dbReference>
<evidence type="ECO:0000313" key="2">
    <source>
        <dbReference type="EMBL" id="KOG54633.1"/>
    </source>
</evidence>
<dbReference type="PATRIC" id="fig|1961.12.peg.3112"/>
<proteinExistence type="predicted"/>
<protein>
    <submittedName>
        <fullName evidence="2">Uncharacterized protein</fullName>
    </submittedName>
</protein>
<keyword evidence="1" id="KW-0472">Membrane</keyword>
<organism evidence="2 3">
    <name type="scientific">Streptomyces virginiae</name>
    <name type="common">Streptomyces cinnamonensis</name>
    <dbReference type="NCBI Taxonomy" id="1961"/>
    <lineage>
        <taxon>Bacteria</taxon>
        <taxon>Bacillati</taxon>
        <taxon>Actinomycetota</taxon>
        <taxon>Actinomycetes</taxon>
        <taxon>Kitasatosporales</taxon>
        <taxon>Streptomycetaceae</taxon>
        <taxon>Streptomyces</taxon>
    </lineage>
</organism>
<dbReference type="EMBL" id="LGUV01000133">
    <property type="protein sequence ID" value="KOG54633.1"/>
    <property type="molecule type" value="Genomic_DNA"/>
</dbReference>
<comment type="caution">
    <text evidence="2">The sequence shown here is derived from an EMBL/GenBank/DDBJ whole genome shotgun (WGS) entry which is preliminary data.</text>
</comment>
<keyword evidence="1" id="KW-1133">Transmembrane helix</keyword>
<gene>
    <name evidence="2" type="ORF">ADK75_13420</name>
</gene>
<reference evidence="3" key="1">
    <citation type="submission" date="2015-07" db="EMBL/GenBank/DDBJ databases">
        <authorList>
            <consortium name="Consortium for Microbial Forensics and Genomics (microFORGE)"/>
            <person name="Knight B.M."/>
            <person name="Roberts D.P."/>
            <person name="Lin D."/>
            <person name="Hari K."/>
            <person name="Fletcher J."/>
            <person name="Melcher U."/>
            <person name="Blagden T."/>
            <person name="Winegar R.A."/>
        </authorList>
    </citation>
    <scope>NUCLEOTIDE SEQUENCE [LARGE SCALE GENOMIC DNA]</scope>
    <source>
        <strain evidence="3">NRRL B-1447</strain>
    </source>
</reference>
<feature type="transmembrane region" description="Helical" evidence="1">
    <location>
        <begin position="86"/>
        <end position="105"/>
    </location>
</feature>
<feature type="transmembrane region" description="Helical" evidence="1">
    <location>
        <begin position="40"/>
        <end position="65"/>
    </location>
</feature>
<feature type="transmembrane region" description="Helical" evidence="1">
    <location>
        <begin position="7"/>
        <end position="28"/>
    </location>
</feature>
<evidence type="ECO:0000313" key="3">
    <source>
        <dbReference type="Proteomes" id="UP000037084"/>
    </source>
</evidence>
<feature type="transmembrane region" description="Helical" evidence="1">
    <location>
        <begin position="111"/>
        <end position="130"/>
    </location>
</feature>